<proteinExistence type="predicted"/>
<dbReference type="InterPro" id="IPR011009">
    <property type="entry name" value="Kinase-like_dom_sf"/>
</dbReference>
<dbReference type="InterPro" id="IPR020635">
    <property type="entry name" value="Tyr_kinase_cat_dom"/>
</dbReference>
<gene>
    <name evidence="2" type="ORF">DQG23_14545</name>
</gene>
<sequence length="285" mass="32976">MFDFRNRFNLFAWVRQVKDNWNDYPLAEGMLVCGRYRIVSSLGMGSYGLAYKVEDIRTGEFRLLKHDRPSKGSLSRRLLEREAAWLERFDHPQIPKKLDMFESGRKTFLVTEFVAGLTAEQLVFEEGRMWSERETLFVLKHLAELVLYIHERGVVHRDIRLPNVLFVDGTAHLIDFGLACGIGEKEPIMDKMSGIPEPRRADRSDIGCDFVDIGEIVLYLLYAGYRPEPDQEDRGWERELSLTPGTKQLLRRLLETDRPFTNAGELLERLEAVLDEMPQGNLPLS</sequence>
<dbReference type="PROSITE" id="PS50011">
    <property type="entry name" value="PROTEIN_KINASE_DOM"/>
    <property type="match status" value="1"/>
</dbReference>
<keyword evidence="3" id="KW-1185">Reference proteome</keyword>
<dbReference type="EMBL" id="QMFB01000007">
    <property type="protein sequence ID" value="RAV20722.1"/>
    <property type="molecule type" value="Genomic_DNA"/>
</dbReference>
<feature type="domain" description="Protein kinase" evidence="1">
    <location>
        <begin position="36"/>
        <end position="285"/>
    </location>
</feature>
<name>A0A329MM82_9BACL</name>
<dbReference type="GO" id="GO:0004713">
    <property type="term" value="F:protein tyrosine kinase activity"/>
    <property type="evidence" value="ECO:0007669"/>
    <property type="project" value="InterPro"/>
</dbReference>
<dbReference type="SMART" id="SM00219">
    <property type="entry name" value="TyrKc"/>
    <property type="match status" value="1"/>
</dbReference>
<dbReference type="Gene3D" id="1.10.510.10">
    <property type="entry name" value="Transferase(Phosphotransferase) domain 1"/>
    <property type="match status" value="1"/>
</dbReference>
<protein>
    <submittedName>
        <fullName evidence="2">Serine/threonine protein kinase</fullName>
    </submittedName>
</protein>
<evidence type="ECO:0000313" key="3">
    <source>
        <dbReference type="Proteomes" id="UP000250369"/>
    </source>
</evidence>
<evidence type="ECO:0000313" key="2">
    <source>
        <dbReference type="EMBL" id="RAV20722.1"/>
    </source>
</evidence>
<dbReference type="GO" id="GO:0004674">
    <property type="term" value="F:protein serine/threonine kinase activity"/>
    <property type="evidence" value="ECO:0007669"/>
    <property type="project" value="UniProtKB-KW"/>
</dbReference>
<dbReference type="Pfam" id="PF00069">
    <property type="entry name" value="Pkinase"/>
    <property type="match status" value="1"/>
</dbReference>
<organism evidence="2 3">
    <name type="scientific">Paenibacillus contaminans</name>
    <dbReference type="NCBI Taxonomy" id="450362"/>
    <lineage>
        <taxon>Bacteria</taxon>
        <taxon>Bacillati</taxon>
        <taxon>Bacillota</taxon>
        <taxon>Bacilli</taxon>
        <taxon>Bacillales</taxon>
        <taxon>Paenibacillaceae</taxon>
        <taxon>Paenibacillus</taxon>
    </lineage>
</organism>
<dbReference type="InterPro" id="IPR000719">
    <property type="entry name" value="Prot_kinase_dom"/>
</dbReference>
<keyword evidence="2" id="KW-0808">Transferase</keyword>
<dbReference type="OrthoDB" id="9788659at2"/>
<dbReference type="RefSeq" id="WP_113031580.1">
    <property type="nucleotide sequence ID" value="NZ_QMFB01000007.1"/>
</dbReference>
<dbReference type="PANTHER" id="PTHR24347">
    <property type="entry name" value="SERINE/THREONINE-PROTEIN KINASE"/>
    <property type="match status" value="1"/>
</dbReference>
<keyword evidence="2" id="KW-0723">Serine/threonine-protein kinase</keyword>
<keyword evidence="2" id="KW-0418">Kinase</keyword>
<dbReference type="GO" id="GO:0005524">
    <property type="term" value="F:ATP binding"/>
    <property type="evidence" value="ECO:0007669"/>
    <property type="project" value="InterPro"/>
</dbReference>
<dbReference type="Proteomes" id="UP000250369">
    <property type="component" value="Unassembled WGS sequence"/>
</dbReference>
<accession>A0A329MM82</accession>
<reference evidence="2 3" key="1">
    <citation type="journal article" date="2009" name="Int. J. Syst. Evol. Microbiol.">
        <title>Paenibacillus contaminans sp. nov., isolated from a contaminated laboratory plate.</title>
        <authorList>
            <person name="Chou J.H."/>
            <person name="Lee J.H."/>
            <person name="Lin M.C."/>
            <person name="Chang P.S."/>
            <person name="Arun A.B."/>
            <person name="Young C.C."/>
            <person name="Chen W.M."/>
        </authorList>
    </citation>
    <scope>NUCLEOTIDE SEQUENCE [LARGE SCALE GENOMIC DNA]</scope>
    <source>
        <strain evidence="2 3">CKOBP-6</strain>
    </source>
</reference>
<dbReference type="SUPFAM" id="SSF56112">
    <property type="entry name" value="Protein kinase-like (PK-like)"/>
    <property type="match status" value="1"/>
</dbReference>
<comment type="caution">
    <text evidence="2">The sequence shown here is derived from an EMBL/GenBank/DDBJ whole genome shotgun (WGS) entry which is preliminary data.</text>
</comment>
<dbReference type="AlphaFoldDB" id="A0A329MM82"/>
<evidence type="ECO:0000259" key="1">
    <source>
        <dbReference type="PROSITE" id="PS50011"/>
    </source>
</evidence>